<dbReference type="EMBL" id="GGMS01003524">
    <property type="protein sequence ID" value="MBY72727.1"/>
    <property type="molecule type" value="Transcribed_RNA"/>
</dbReference>
<name>A0A2S2Q4R5_9HEMI</name>
<proteinExistence type="predicted"/>
<reference evidence="2" key="1">
    <citation type="submission" date="2018-04" db="EMBL/GenBank/DDBJ databases">
        <title>Transcriptome assembly of Sipha flava.</title>
        <authorList>
            <person name="Scully E.D."/>
            <person name="Geib S.M."/>
            <person name="Palmer N.A."/>
            <person name="Koch K."/>
            <person name="Bradshaw J."/>
            <person name="Heng-Moss T."/>
            <person name="Sarath G."/>
        </authorList>
    </citation>
    <scope>NUCLEOTIDE SEQUENCE</scope>
</reference>
<keyword evidence="1" id="KW-0472">Membrane</keyword>
<keyword evidence="1" id="KW-1133">Transmembrane helix</keyword>
<evidence type="ECO:0000313" key="2">
    <source>
        <dbReference type="EMBL" id="MBY72727.1"/>
    </source>
</evidence>
<accession>A0A2S2Q4R5</accession>
<protein>
    <submittedName>
        <fullName evidence="2">Uncharacterized protein</fullName>
    </submittedName>
</protein>
<organism evidence="2">
    <name type="scientific">Sipha flava</name>
    <name type="common">yellow sugarcane aphid</name>
    <dbReference type="NCBI Taxonomy" id="143950"/>
    <lineage>
        <taxon>Eukaryota</taxon>
        <taxon>Metazoa</taxon>
        <taxon>Ecdysozoa</taxon>
        <taxon>Arthropoda</taxon>
        <taxon>Hexapoda</taxon>
        <taxon>Insecta</taxon>
        <taxon>Pterygota</taxon>
        <taxon>Neoptera</taxon>
        <taxon>Paraneoptera</taxon>
        <taxon>Hemiptera</taxon>
        <taxon>Sternorrhyncha</taxon>
        <taxon>Aphidomorpha</taxon>
        <taxon>Aphidoidea</taxon>
        <taxon>Aphididae</taxon>
        <taxon>Sipha</taxon>
    </lineage>
</organism>
<feature type="transmembrane region" description="Helical" evidence="1">
    <location>
        <begin position="14"/>
        <end position="39"/>
    </location>
</feature>
<evidence type="ECO:0000256" key="1">
    <source>
        <dbReference type="SAM" id="Phobius"/>
    </source>
</evidence>
<dbReference type="AlphaFoldDB" id="A0A2S2Q4R5"/>
<keyword evidence="1" id="KW-0812">Transmembrane</keyword>
<sequence length="119" mass="13976">MLVLIYSTNNNNIYIRYAIIPTAMGYFFFKRFFVVFRFISSLKRTDRVSVQSTRDAARSVEEKNRTTVVSREFEITRRATARNEREAGTHEVITCTPTTTDTDGWVYRQRPRKNASNIH</sequence>
<gene>
    <name evidence="2" type="ORF">g.65149</name>
</gene>